<organism evidence="2 3">
    <name type="scientific">Ancylostoma ceylanicum</name>
    <dbReference type="NCBI Taxonomy" id="53326"/>
    <lineage>
        <taxon>Eukaryota</taxon>
        <taxon>Metazoa</taxon>
        <taxon>Ecdysozoa</taxon>
        <taxon>Nematoda</taxon>
        <taxon>Chromadorea</taxon>
        <taxon>Rhabditida</taxon>
        <taxon>Rhabditina</taxon>
        <taxon>Rhabditomorpha</taxon>
        <taxon>Strongyloidea</taxon>
        <taxon>Ancylostomatidae</taxon>
        <taxon>Ancylostomatinae</taxon>
        <taxon>Ancylostoma</taxon>
    </lineage>
</organism>
<name>A0A016V7B4_9BILA</name>
<comment type="caution">
    <text evidence="2">The sequence shown here is derived from an EMBL/GenBank/DDBJ whole genome shotgun (WGS) entry which is preliminary data.</text>
</comment>
<accession>A0A016V7B4</accession>
<gene>
    <name evidence="2" type="primary">Acey_s0015.g2603</name>
    <name evidence="2" type="ORF">Y032_0015g2603</name>
</gene>
<feature type="region of interest" description="Disordered" evidence="1">
    <location>
        <begin position="1"/>
        <end position="31"/>
    </location>
</feature>
<dbReference type="AlphaFoldDB" id="A0A016V7B4"/>
<proteinExistence type="predicted"/>
<evidence type="ECO:0000313" key="3">
    <source>
        <dbReference type="Proteomes" id="UP000024635"/>
    </source>
</evidence>
<keyword evidence="3" id="KW-1185">Reference proteome</keyword>
<feature type="compositionally biased region" description="Polar residues" evidence="1">
    <location>
        <begin position="1"/>
        <end position="12"/>
    </location>
</feature>
<reference evidence="3" key="1">
    <citation type="journal article" date="2015" name="Nat. Genet.">
        <title>The genome and transcriptome of the zoonotic hookworm Ancylostoma ceylanicum identify infection-specific gene families.</title>
        <authorList>
            <person name="Schwarz E.M."/>
            <person name="Hu Y."/>
            <person name="Antoshechkin I."/>
            <person name="Miller M.M."/>
            <person name="Sternberg P.W."/>
            <person name="Aroian R.V."/>
        </authorList>
    </citation>
    <scope>NUCLEOTIDE SEQUENCE</scope>
    <source>
        <strain evidence="3">HY135</strain>
    </source>
</reference>
<evidence type="ECO:0000256" key="1">
    <source>
        <dbReference type="SAM" id="MobiDB-lite"/>
    </source>
</evidence>
<dbReference type="Proteomes" id="UP000024635">
    <property type="component" value="Unassembled WGS sequence"/>
</dbReference>
<sequence length="255" mass="28843">MKSFHHNVSSDNVPPHQDIRVPTTGSSSISKQFTASLPTTGTVDEKLKPEMAKELETVPGAAKYLEHPGRLMIFNMPFQNETSRSQALQNILSTLGYAPPLFDAARDVLATDMLYTNKGGNLCNMAFSVCQRHYDHLMGAQLQKAIVDYNKYNNKDQRLSIGRVLSDRERSDYETARALKRLIVSAIKEKHIENTKNPVPVVIVDKPNLRLRIGKTLYTLDNAAIKYGISADSIARERSHYQRNREQFSRKRPVN</sequence>
<dbReference type="EMBL" id="JARK01001351">
    <property type="protein sequence ID" value="EYC23345.1"/>
    <property type="molecule type" value="Genomic_DNA"/>
</dbReference>
<dbReference type="OrthoDB" id="5886559at2759"/>
<protein>
    <submittedName>
        <fullName evidence="2">Uncharacterized protein</fullName>
    </submittedName>
</protein>
<evidence type="ECO:0000313" key="2">
    <source>
        <dbReference type="EMBL" id="EYC23345.1"/>
    </source>
</evidence>